<evidence type="ECO:0000256" key="4">
    <source>
        <dbReference type="ARBA" id="ARBA00022679"/>
    </source>
</evidence>
<dbReference type="FunFam" id="3.30.565.10:FF:000010">
    <property type="entry name" value="Sensor histidine kinase RcsC"/>
    <property type="match status" value="1"/>
</dbReference>
<keyword evidence="4" id="KW-0808">Transferase</keyword>
<dbReference type="SMART" id="SM00387">
    <property type="entry name" value="HATPase_c"/>
    <property type="match status" value="1"/>
</dbReference>
<accession>A0A2S8GM50</accession>
<evidence type="ECO:0000256" key="6">
    <source>
        <dbReference type="ARBA" id="ARBA00023012"/>
    </source>
</evidence>
<sequence length="658" mass="73198">MTEQESIKIALSMSASAAEQVIPRLLACGVSEHSIVVGELGQWQKLAKHAPGLWIWDLSDPGTDVTNWEAARGCADRCLTVRIVPGTSTDNSCYTFKWDELTSADAESHLRLILSEAKLLHAQRAREHWYRMAVMEGNIGLWWWDQELNFVHLSEHFQQMLNLTPDTLPPDSQQWLEMIHPADRAAFSVMIEKQFGQHAAPFHHECRIKRKDGEYRWYALSGHCQPLDQGGPRILGAAIDVTEKKEAELKLSQATQQAQSANRAKTEFLTNMSHNLRTPLTAVLGFAEMLNDFSADQTARDAVQSIRENSQHLMRLLDDILELSRGEHEQPSPKLSKTSIDGLLCDTVETFHVKALQKDLAFTVFTDPQIPPVLYADASRVRQILGRLLENAIKFTDEGEVSIEVNYLPKPVPTLEFIIADTGTGIPADHVHAIFDPFQQGDNSTSRNHAGSGLGLSICQRQIKILNGSLSVESQVKIGSRFSLRLPIEIPSPAPASASDRDGSSEKPQLPSLAGYRYLLVEDGIDNQRLIKALLQKAGAVVAIAENGQIALDWISEARRDAEEYSTDSDPNVDVVIMDMQMPVLDGYQATQALRQMGFHKPIVALTAHALQGDRERCLEAGCDDYFTKPITRENLLQMAQQYAQQARQIASDVLSTS</sequence>
<dbReference type="CDD" id="cd00130">
    <property type="entry name" value="PAS"/>
    <property type="match status" value="1"/>
</dbReference>
<dbReference type="SMART" id="SM00388">
    <property type="entry name" value="HisKA"/>
    <property type="match status" value="1"/>
</dbReference>
<dbReference type="InterPro" id="IPR000014">
    <property type="entry name" value="PAS"/>
</dbReference>
<dbReference type="EC" id="2.7.13.3" evidence="2"/>
<dbReference type="SUPFAM" id="SSF55874">
    <property type="entry name" value="ATPase domain of HSP90 chaperone/DNA topoisomerase II/histidine kinase"/>
    <property type="match status" value="1"/>
</dbReference>
<gene>
    <name evidence="11" type="ORF">C5Y93_13775</name>
</gene>
<dbReference type="InterPro" id="IPR003661">
    <property type="entry name" value="HisK_dim/P_dom"/>
</dbReference>
<evidence type="ECO:0000256" key="2">
    <source>
        <dbReference type="ARBA" id="ARBA00012438"/>
    </source>
</evidence>
<dbReference type="CDD" id="cd17546">
    <property type="entry name" value="REC_hyHK_CKI1_RcsC-like"/>
    <property type="match status" value="1"/>
</dbReference>
<dbReference type="CDD" id="cd00082">
    <property type="entry name" value="HisKA"/>
    <property type="match status" value="1"/>
</dbReference>
<dbReference type="InterPro" id="IPR004358">
    <property type="entry name" value="Sig_transdc_His_kin-like_C"/>
</dbReference>
<name>A0A2S8GM50_9BACT</name>
<evidence type="ECO:0000256" key="3">
    <source>
        <dbReference type="ARBA" id="ARBA00022553"/>
    </source>
</evidence>
<dbReference type="Gene3D" id="1.10.287.130">
    <property type="match status" value="1"/>
</dbReference>
<dbReference type="Pfam" id="PF08447">
    <property type="entry name" value="PAS_3"/>
    <property type="match status" value="1"/>
</dbReference>
<protein>
    <recommendedName>
        <fullName evidence="2">histidine kinase</fullName>
        <ecNumber evidence="2">2.7.13.3</ecNumber>
    </recommendedName>
</protein>
<dbReference type="PRINTS" id="PR00344">
    <property type="entry name" value="BCTRLSENSOR"/>
</dbReference>
<dbReference type="PROSITE" id="PS50109">
    <property type="entry name" value="HIS_KIN"/>
    <property type="match status" value="1"/>
</dbReference>
<dbReference type="CDD" id="cd16922">
    <property type="entry name" value="HATPase_EvgS-ArcB-TorS-like"/>
    <property type="match status" value="1"/>
</dbReference>
<proteinExistence type="predicted"/>
<evidence type="ECO:0000259" key="9">
    <source>
        <dbReference type="PROSITE" id="PS50110"/>
    </source>
</evidence>
<dbReference type="SMART" id="SM00448">
    <property type="entry name" value="REC"/>
    <property type="match status" value="1"/>
</dbReference>
<evidence type="ECO:0000259" key="10">
    <source>
        <dbReference type="PROSITE" id="PS50113"/>
    </source>
</evidence>
<dbReference type="EMBL" id="PUHZ01000014">
    <property type="protein sequence ID" value="PQO45512.1"/>
    <property type="molecule type" value="Genomic_DNA"/>
</dbReference>
<dbReference type="Proteomes" id="UP000237819">
    <property type="component" value="Unassembled WGS sequence"/>
</dbReference>
<evidence type="ECO:0000313" key="11">
    <source>
        <dbReference type="EMBL" id="PQO45512.1"/>
    </source>
</evidence>
<dbReference type="InterPro" id="IPR013655">
    <property type="entry name" value="PAS_fold_3"/>
</dbReference>
<keyword evidence="6" id="KW-0902">Two-component regulatory system</keyword>
<reference evidence="11 12" key="1">
    <citation type="submission" date="2018-02" db="EMBL/GenBank/DDBJ databases">
        <title>Comparative genomes isolates from brazilian mangrove.</title>
        <authorList>
            <person name="Araujo J.E."/>
            <person name="Taketani R.G."/>
            <person name="Silva M.C.P."/>
            <person name="Loureco M.V."/>
            <person name="Andreote F.D."/>
        </authorList>
    </citation>
    <scope>NUCLEOTIDE SEQUENCE [LARGE SCALE GENOMIC DNA]</scope>
    <source>
        <strain evidence="11 12">Nap-Phe MGV</strain>
    </source>
</reference>
<dbReference type="SMART" id="SM00091">
    <property type="entry name" value="PAS"/>
    <property type="match status" value="1"/>
</dbReference>
<comment type="caution">
    <text evidence="11">The sequence shown here is derived from an EMBL/GenBank/DDBJ whole genome shotgun (WGS) entry which is preliminary data.</text>
</comment>
<dbReference type="SUPFAM" id="SSF55785">
    <property type="entry name" value="PYP-like sensor domain (PAS domain)"/>
    <property type="match status" value="1"/>
</dbReference>
<evidence type="ECO:0000256" key="5">
    <source>
        <dbReference type="ARBA" id="ARBA00022777"/>
    </source>
</evidence>
<dbReference type="InterPro" id="IPR036097">
    <property type="entry name" value="HisK_dim/P_sf"/>
</dbReference>
<comment type="catalytic activity">
    <reaction evidence="1">
        <text>ATP + protein L-histidine = ADP + protein N-phospho-L-histidine.</text>
        <dbReference type="EC" id="2.7.13.3"/>
    </reaction>
</comment>
<organism evidence="11 12">
    <name type="scientific">Blastopirellula marina</name>
    <dbReference type="NCBI Taxonomy" id="124"/>
    <lineage>
        <taxon>Bacteria</taxon>
        <taxon>Pseudomonadati</taxon>
        <taxon>Planctomycetota</taxon>
        <taxon>Planctomycetia</taxon>
        <taxon>Pirellulales</taxon>
        <taxon>Pirellulaceae</taxon>
        <taxon>Blastopirellula</taxon>
    </lineage>
</organism>
<dbReference type="Gene3D" id="3.40.50.2300">
    <property type="match status" value="1"/>
</dbReference>
<feature type="modified residue" description="4-aspartylphosphate" evidence="7">
    <location>
        <position position="579"/>
    </location>
</feature>
<evidence type="ECO:0000256" key="7">
    <source>
        <dbReference type="PROSITE-ProRule" id="PRU00169"/>
    </source>
</evidence>
<dbReference type="NCBIfam" id="TIGR00229">
    <property type="entry name" value="sensory_box"/>
    <property type="match status" value="1"/>
</dbReference>
<dbReference type="Pfam" id="PF00512">
    <property type="entry name" value="HisKA"/>
    <property type="match status" value="1"/>
</dbReference>
<dbReference type="InterPro" id="IPR011006">
    <property type="entry name" value="CheY-like_superfamily"/>
</dbReference>
<feature type="domain" description="Histidine kinase" evidence="8">
    <location>
        <begin position="271"/>
        <end position="490"/>
    </location>
</feature>
<dbReference type="FunFam" id="1.10.287.130:FF:000001">
    <property type="entry name" value="Two-component sensor histidine kinase"/>
    <property type="match status" value="1"/>
</dbReference>
<dbReference type="InterPro" id="IPR036890">
    <property type="entry name" value="HATPase_C_sf"/>
</dbReference>
<keyword evidence="5" id="KW-0418">Kinase</keyword>
<feature type="domain" description="Response regulatory" evidence="9">
    <location>
        <begin position="517"/>
        <end position="644"/>
    </location>
</feature>
<dbReference type="InterPro" id="IPR005467">
    <property type="entry name" value="His_kinase_dom"/>
</dbReference>
<evidence type="ECO:0000256" key="1">
    <source>
        <dbReference type="ARBA" id="ARBA00000085"/>
    </source>
</evidence>
<dbReference type="Pfam" id="PF02518">
    <property type="entry name" value="HATPase_c"/>
    <property type="match status" value="1"/>
</dbReference>
<dbReference type="PANTHER" id="PTHR45339">
    <property type="entry name" value="HYBRID SIGNAL TRANSDUCTION HISTIDINE KINASE J"/>
    <property type="match status" value="1"/>
</dbReference>
<dbReference type="PROSITE" id="PS50110">
    <property type="entry name" value="RESPONSE_REGULATORY"/>
    <property type="match status" value="1"/>
</dbReference>
<evidence type="ECO:0000259" key="8">
    <source>
        <dbReference type="PROSITE" id="PS50109"/>
    </source>
</evidence>
<dbReference type="InterPro" id="IPR003594">
    <property type="entry name" value="HATPase_dom"/>
</dbReference>
<dbReference type="AlphaFoldDB" id="A0A2S8GM50"/>
<dbReference type="PANTHER" id="PTHR45339:SF1">
    <property type="entry name" value="HYBRID SIGNAL TRANSDUCTION HISTIDINE KINASE J"/>
    <property type="match status" value="1"/>
</dbReference>
<dbReference type="InterPro" id="IPR000700">
    <property type="entry name" value="PAS-assoc_C"/>
</dbReference>
<dbReference type="Gene3D" id="3.30.565.10">
    <property type="entry name" value="Histidine kinase-like ATPase, C-terminal domain"/>
    <property type="match status" value="1"/>
</dbReference>
<dbReference type="SUPFAM" id="SSF47384">
    <property type="entry name" value="Homodimeric domain of signal transducing histidine kinase"/>
    <property type="match status" value="1"/>
</dbReference>
<dbReference type="GO" id="GO:0000155">
    <property type="term" value="F:phosphorelay sensor kinase activity"/>
    <property type="evidence" value="ECO:0007669"/>
    <property type="project" value="InterPro"/>
</dbReference>
<dbReference type="PROSITE" id="PS50113">
    <property type="entry name" value="PAC"/>
    <property type="match status" value="1"/>
</dbReference>
<evidence type="ECO:0000313" key="12">
    <source>
        <dbReference type="Proteomes" id="UP000237819"/>
    </source>
</evidence>
<dbReference type="Gene3D" id="3.30.450.20">
    <property type="entry name" value="PAS domain"/>
    <property type="match status" value="1"/>
</dbReference>
<dbReference type="InterPro" id="IPR035965">
    <property type="entry name" value="PAS-like_dom_sf"/>
</dbReference>
<feature type="domain" description="PAC" evidence="10">
    <location>
        <begin position="202"/>
        <end position="253"/>
    </location>
</feature>
<keyword evidence="3 7" id="KW-0597">Phosphoprotein</keyword>
<dbReference type="Pfam" id="PF00072">
    <property type="entry name" value="Response_reg"/>
    <property type="match status" value="1"/>
</dbReference>
<dbReference type="SUPFAM" id="SSF52172">
    <property type="entry name" value="CheY-like"/>
    <property type="match status" value="1"/>
</dbReference>
<dbReference type="InterPro" id="IPR001789">
    <property type="entry name" value="Sig_transdc_resp-reg_receiver"/>
</dbReference>